<keyword evidence="1" id="KW-0812">Transmembrane</keyword>
<dbReference type="CDD" id="cd02440">
    <property type="entry name" value="AdoMet_MTases"/>
    <property type="match status" value="1"/>
</dbReference>
<protein>
    <submittedName>
        <fullName evidence="3">Class I SAM-dependent methyltransferase</fullName>
    </submittedName>
</protein>
<feature type="domain" description="Methyltransferase type 11" evidence="2">
    <location>
        <begin position="71"/>
        <end position="119"/>
    </location>
</feature>
<keyword evidence="4" id="KW-1185">Reference proteome</keyword>
<keyword evidence="3" id="KW-0808">Transferase</keyword>
<reference evidence="3" key="2">
    <citation type="journal article" date="2023" name="Microbiome">
        <title>Synthase-selected sorting approach identifies a beta-lactone synthase in a nudibranch symbiotic bacterium.</title>
        <authorList>
            <person name="Dzunkova M."/>
            <person name="La Clair J.J."/>
            <person name="Tyml T."/>
            <person name="Doud D."/>
            <person name="Schulz F."/>
            <person name="Piquer-Esteban S."/>
            <person name="Porcel Sanchis D."/>
            <person name="Osborn A."/>
            <person name="Robinson D."/>
            <person name="Louie K.B."/>
            <person name="Bowen B.P."/>
            <person name="Bowers R.M."/>
            <person name="Lee J."/>
            <person name="Arnau V."/>
            <person name="Diaz-Villanueva W."/>
            <person name="Stepanauskas R."/>
            <person name="Gosliner T."/>
            <person name="Date S.V."/>
            <person name="Northen T.R."/>
            <person name="Cheng J.F."/>
            <person name="Burkart M.D."/>
            <person name="Woyke T."/>
        </authorList>
    </citation>
    <scope>NUCLEOTIDE SEQUENCE</scope>
    <source>
        <strain evidence="3">Df01</strain>
    </source>
</reference>
<comment type="caution">
    <text evidence="3">The sequence shown here is derived from an EMBL/GenBank/DDBJ whole genome shotgun (WGS) entry which is preliminary data.</text>
</comment>
<dbReference type="Pfam" id="PF08241">
    <property type="entry name" value="Methyltransf_11"/>
    <property type="match status" value="1"/>
</dbReference>
<dbReference type="InterPro" id="IPR029063">
    <property type="entry name" value="SAM-dependent_MTases_sf"/>
</dbReference>
<name>A0ABT7QP00_9GAMM</name>
<evidence type="ECO:0000313" key="3">
    <source>
        <dbReference type="EMBL" id="MDM5148188.1"/>
    </source>
</evidence>
<dbReference type="GO" id="GO:0032259">
    <property type="term" value="P:methylation"/>
    <property type="evidence" value="ECO:0007669"/>
    <property type="project" value="UniProtKB-KW"/>
</dbReference>
<evidence type="ECO:0000259" key="2">
    <source>
        <dbReference type="Pfam" id="PF08241"/>
    </source>
</evidence>
<dbReference type="Proteomes" id="UP001168167">
    <property type="component" value="Unassembled WGS sequence"/>
</dbReference>
<accession>A0ABT7QP00</accession>
<dbReference type="GO" id="GO:0008168">
    <property type="term" value="F:methyltransferase activity"/>
    <property type="evidence" value="ECO:0007669"/>
    <property type="project" value="UniProtKB-KW"/>
</dbReference>
<evidence type="ECO:0000313" key="4">
    <source>
        <dbReference type="Proteomes" id="UP001168167"/>
    </source>
</evidence>
<sequence length="238" mass="27140">MIIQSTAKSNADSWFLSGFGRWVLAQEQRYCNSMVRDSFGFFALQLGLTHRPMTRRAPVRNHAIIGINGHIVADSTALPFADDSVDFIVLQHALDAADAPHAVLREAVRALRPDGRLLIVGFNPISLLGASVGLTSLPWRGRWLTLRRIKDWLALLDMSVVEGRFAVFLPPLYRREARRRMGWMEKAGRRWWPLCGGVYFISAVKHRLGMRVIIPHFSKNRLPRRLPAVEPKRQQRNV</sequence>
<keyword evidence="1" id="KW-0472">Membrane</keyword>
<keyword evidence="1" id="KW-1133">Transmembrane helix</keyword>
<keyword evidence="3" id="KW-0489">Methyltransferase</keyword>
<dbReference type="EMBL" id="JANQAO010000004">
    <property type="protein sequence ID" value="MDM5148188.1"/>
    <property type="molecule type" value="Genomic_DNA"/>
</dbReference>
<evidence type="ECO:0000256" key="1">
    <source>
        <dbReference type="SAM" id="Phobius"/>
    </source>
</evidence>
<feature type="transmembrane region" description="Helical" evidence="1">
    <location>
        <begin position="117"/>
        <end position="140"/>
    </location>
</feature>
<dbReference type="InterPro" id="IPR013216">
    <property type="entry name" value="Methyltransf_11"/>
</dbReference>
<gene>
    <name evidence="3" type="ORF">NQX30_07440</name>
</gene>
<dbReference type="Gene3D" id="3.40.50.150">
    <property type="entry name" value="Vaccinia Virus protein VP39"/>
    <property type="match status" value="1"/>
</dbReference>
<proteinExistence type="predicted"/>
<reference evidence="3" key="1">
    <citation type="submission" date="2022-08" db="EMBL/GenBank/DDBJ databases">
        <authorList>
            <person name="Dzunkova M."/>
            <person name="La Clair J."/>
            <person name="Tyml T."/>
            <person name="Doud D."/>
            <person name="Schulz F."/>
            <person name="Piquer S."/>
            <person name="Porcel Sanchis D."/>
            <person name="Osborn A."/>
            <person name="Robinson D."/>
            <person name="Louie K.B."/>
            <person name="Bowen B.P."/>
            <person name="Bowers R."/>
            <person name="Lee J."/>
            <person name="Arnau Llombart V."/>
            <person name="Diaz Villanueva W."/>
            <person name="Gosliner T."/>
            <person name="Northen T."/>
            <person name="Cheng J.-F."/>
            <person name="Burkart M.D."/>
            <person name="Woyke T."/>
        </authorList>
    </citation>
    <scope>NUCLEOTIDE SEQUENCE</scope>
    <source>
        <strain evidence="3">Df01</strain>
    </source>
</reference>
<organism evidence="3 4">
    <name type="scientific">Candidatus Doriopsillibacter californiensis</name>
    <dbReference type="NCBI Taxonomy" id="2970740"/>
    <lineage>
        <taxon>Bacteria</taxon>
        <taxon>Pseudomonadati</taxon>
        <taxon>Pseudomonadota</taxon>
        <taxon>Gammaproteobacteria</taxon>
        <taxon>Candidatus Tethybacterales</taxon>
        <taxon>Candidatus Persebacteraceae</taxon>
        <taxon>Candidatus Doriopsillibacter</taxon>
    </lineage>
</organism>
<dbReference type="SUPFAM" id="SSF53335">
    <property type="entry name" value="S-adenosyl-L-methionine-dependent methyltransferases"/>
    <property type="match status" value="1"/>
</dbReference>